<evidence type="ECO:0000313" key="8">
    <source>
        <dbReference type="Proteomes" id="UP000800200"/>
    </source>
</evidence>
<dbReference type="InterPro" id="IPR013087">
    <property type="entry name" value="Znf_C2H2_type"/>
</dbReference>
<dbReference type="PROSITE" id="PS00028">
    <property type="entry name" value="ZINC_FINGER_C2H2_1"/>
    <property type="match status" value="2"/>
</dbReference>
<evidence type="ECO:0000256" key="4">
    <source>
        <dbReference type="ARBA" id="ARBA00022833"/>
    </source>
</evidence>
<dbReference type="OrthoDB" id="8117402at2759"/>
<protein>
    <recommendedName>
        <fullName evidence="6">C2H2-type domain-containing protein</fullName>
    </recommendedName>
</protein>
<proteinExistence type="predicted"/>
<dbReference type="Proteomes" id="UP000800200">
    <property type="component" value="Unassembled WGS sequence"/>
</dbReference>
<keyword evidence="4" id="KW-0862">Zinc</keyword>
<sequence length="71" mass="8552">YVRKHEKYVHESKVETYSCQLCPKTFPWPNSLRLHEEIVHKGKRYSCPSCPKTFSQTSGLWRHHREEHQGK</sequence>
<accession>A0A6A6EF04</accession>
<keyword evidence="2" id="KW-0677">Repeat</keyword>
<keyword evidence="8" id="KW-1185">Reference proteome</keyword>
<dbReference type="InterPro" id="IPR036236">
    <property type="entry name" value="Znf_C2H2_sf"/>
</dbReference>
<dbReference type="PANTHER" id="PTHR24379:SF121">
    <property type="entry name" value="C2H2-TYPE DOMAIN-CONTAINING PROTEIN"/>
    <property type="match status" value="1"/>
</dbReference>
<evidence type="ECO:0000256" key="3">
    <source>
        <dbReference type="ARBA" id="ARBA00022771"/>
    </source>
</evidence>
<gene>
    <name evidence="7" type="ORF">K469DRAFT_566174</name>
</gene>
<keyword evidence="1" id="KW-0479">Metal-binding</keyword>
<evidence type="ECO:0000256" key="1">
    <source>
        <dbReference type="ARBA" id="ARBA00022723"/>
    </source>
</evidence>
<keyword evidence="3 5" id="KW-0863">Zinc-finger</keyword>
<dbReference type="SUPFAM" id="SSF57667">
    <property type="entry name" value="beta-beta-alpha zinc fingers"/>
    <property type="match status" value="1"/>
</dbReference>
<dbReference type="GO" id="GO:0008270">
    <property type="term" value="F:zinc ion binding"/>
    <property type="evidence" value="ECO:0007669"/>
    <property type="project" value="UniProtKB-KW"/>
</dbReference>
<feature type="domain" description="C2H2-type" evidence="6">
    <location>
        <begin position="45"/>
        <end position="71"/>
    </location>
</feature>
<dbReference type="Gene3D" id="3.30.160.60">
    <property type="entry name" value="Classic Zinc Finger"/>
    <property type="match status" value="2"/>
</dbReference>
<feature type="domain" description="C2H2-type" evidence="6">
    <location>
        <begin position="17"/>
        <end position="45"/>
    </location>
</feature>
<dbReference type="PROSITE" id="PS50157">
    <property type="entry name" value="ZINC_FINGER_C2H2_2"/>
    <property type="match status" value="2"/>
</dbReference>
<feature type="non-terminal residue" evidence="7">
    <location>
        <position position="1"/>
    </location>
</feature>
<dbReference type="Pfam" id="PF00096">
    <property type="entry name" value="zf-C2H2"/>
    <property type="match status" value="1"/>
</dbReference>
<dbReference type="PANTHER" id="PTHR24379">
    <property type="entry name" value="KRAB AND ZINC FINGER DOMAIN-CONTAINING"/>
    <property type="match status" value="1"/>
</dbReference>
<evidence type="ECO:0000313" key="7">
    <source>
        <dbReference type="EMBL" id="KAF2188730.1"/>
    </source>
</evidence>
<dbReference type="AlphaFoldDB" id="A0A6A6EF04"/>
<name>A0A6A6EF04_9PEZI</name>
<evidence type="ECO:0000259" key="6">
    <source>
        <dbReference type="PROSITE" id="PS50157"/>
    </source>
</evidence>
<organism evidence="7 8">
    <name type="scientific">Zopfia rhizophila CBS 207.26</name>
    <dbReference type="NCBI Taxonomy" id="1314779"/>
    <lineage>
        <taxon>Eukaryota</taxon>
        <taxon>Fungi</taxon>
        <taxon>Dikarya</taxon>
        <taxon>Ascomycota</taxon>
        <taxon>Pezizomycotina</taxon>
        <taxon>Dothideomycetes</taxon>
        <taxon>Dothideomycetes incertae sedis</taxon>
        <taxon>Zopfiaceae</taxon>
        <taxon>Zopfia</taxon>
    </lineage>
</organism>
<dbReference type="EMBL" id="ML994623">
    <property type="protein sequence ID" value="KAF2188730.1"/>
    <property type="molecule type" value="Genomic_DNA"/>
</dbReference>
<evidence type="ECO:0000256" key="2">
    <source>
        <dbReference type="ARBA" id="ARBA00022737"/>
    </source>
</evidence>
<dbReference type="SMART" id="SM00355">
    <property type="entry name" value="ZnF_C2H2"/>
    <property type="match status" value="2"/>
</dbReference>
<evidence type="ECO:0000256" key="5">
    <source>
        <dbReference type="PROSITE-ProRule" id="PRU00042"/>
    </source>
</evidence>
<reference evidence="7" key="1">
    <citation type="journal article" date="2020" name="Stud. Mycol.">
        <title>101 Dothideomycetes genomes: a test case for predicting lifestyles and emergence of pathogens.</title>
        <authorList>
            <person name="Haridas S."/>
            <person name="Albert R."/>
            <person name="Binder M."/>
            <person name="Bloem J."/>
            <person name="Labutti K."/>
            <person name="Salamov A."/>
            <person name="Andreopoulos B."/>
            <person name="Baker S."/>
            <person name="Barry K."/>
            <person name="Bills G."/>
            <person name="Bluhm B."/>
            <person name="Cannon C."/>
            <person name="Castanera R."/>
            <person name="Culley D."/>
            <person name="Daum C."/>
            <person name="Ezra D."/>
            <person name="Gonzalez J."/>
            <person name="Henrissat B."/>
            <person name="Kuo A."/>
            <person name="Liang C."/>
            <person name="Lipzen A."/>
            <person name="Lutzoni F."/>
            <person name="Magnuson J."/>
            <person name="Mondo S."/>
            <person name="Nolan M."/>
            <person name="Ohm R."/>
            <person name="Pangilinan J."/>
            <person name="Park H.-J."/>
            <person name="Ramirez L."/>
            <person name="Alfaro M."/>
            <person name="Sun H."/>
            <person name="Tritt A."/>
            <person name="Yoshinaga Y."/>
            <person name="Zwiers L.-H."/>
            <person name="Turgeon B."/>
            <person name="Goodwin S."/>
            <person name="Spatafora J."/>
            <person name="Crous P."/>
            <person name="Grigoriev I."/>
        </authorList>
    </citation>
    <scope>NUCLEOTIDE SEQUENCE</scope>
    <source>
        <strain evidence="7">CBS 207.26</strain>
    </source>
</reference>